<comment type="domain">
    <text evidence="12">Contains an N-terminal zinc-binding domain, a central core domain that contains the primase activity, and a C-terminal DnaB-binding domain.</text>
</comment>
<comment type="caution">
    <text evidence="14">The sequence shown here is derived from an EMBL/GenBank/DDBJ whole genome shotgun (WGS) entry which is preliminary data.</text>
</comment>
<dbReference type="InterPro" id="IPR013264">
    <property type="entry name" value="DNAG_N"/>
</dbReference>
<keyword evidence="6 12" id="KW-0479">Metal-binding</keyword>
<evidence type="ECO:0000256" key="8">
    <source>
        <dbReference type="ARBA" id="ARBA00022833"/>
    </source>
</evidence>
<dbReference type="Gene3D" id="3.90.580.10">
    <property type="entry name" value="Zinc finger, CHC2-type domain"/>
    <property type="match status" value="1"/>
</dbReference>
<dbReference type="GO" id="GO:1990077">
    <property type="term" value="C:primosome complex"/>
    <property type="evidence" value="ECO:0007669"/>
    <property type="project" value="UniProtKB-KW"/>
</dbReference>
<gene>
    <name evidence="12" type="primary">dnaG</name>
    <name evidence="14" type="ORF">HCU73_02210</name>
</gene>
<evidence type="ECO:0000256" key="9">
    <source>
        <dbReference type="ARBA" id="ARBA00022842"/>
    </source>
</evidence>
<dbReference type="SUPFAM" id="SSF56731">
    <property type="entry name" value="DNA primase core"/>
    <property type="match status" value="1"/>
</dbReference>
<evidence type="ECO:0000256" key="2">
    <source>
        <dbReference type="ARBA" id="ARBA00022515"/>
    </source>
</evidence>
<keyword evidence="1 12" id="KW-0240">DNA-directed RNA polymerase</keyword>
<keyword evidence="9" id="KW-0460">Magnesium</keyword>
<dbReference type="InterPro" id="IPR037068">
    <property type="entry name" value="DNA_primase_core_N_sf"/>
</dbReference>
<evidence type="ECO:0000256" key="4">
    <source>
        <dbReference type="ARBA" id="ARBA00022695"/>
    </source>
</evidence>
<dbReference type="InterPro" id="IPR002694">
    <property type="entry name" value="Znf_CHC2"/>
</dbReference>
<keyword evidence="5 12" id="KW-0235">DNA replication</keyword>
<dbReference type="Pfam" id="PF08275">
    <property type="entry name" value="DNAG_N"/>
    <property type="match status" value="1"/>
</dbReference>
<evidence type="ECO:0000313" key="14">
    <source>
        <dbReference type="EMBL" id="NKX43390.1"/>
    </source>
</evidence>
<organism evidence="14 15">
    <name type="scientific">Roseicyclus persicicus</name>
    <dbReference type="NCBI Taxonomy" id="2650661"/>
    <lineage>
        <taxon>Bacteria</taxon>
        <taxon>Pseudomonadati</taxon>
        <taxon>Pseudomonadota</taxon>
        <taxon>Alphaproteobacteria</taxon>
        <taxon>Rhodobacterales</taxon>
        <taxon>Roseobacteraceae</taxon>
        <taxon>Roseicyclus</taxon>
    </lineage>
</organism>
<reference evidence="14 15" key="1">
    <citation type="submission" date="2020-04" db="EMBL/GenBank/DDBJ databases">
        <authorList>
            <person name="Yoon J."/>
        </authorList>
    </citation>
    <scope>NUCLEOTIDE SEQUENCE [LARGE SCALE GENOMIC DNA]</scope>
    <source>
        <strain evidence="14 15">KMU-115</strain>
    </source>
</reference>
<evidence type="ECO:0000259" key="13">
    <source>
        <dbReference type="PROSITE" id="PS50880"/>
    </source>
</evidence>
<proteinExistence type="inferred from homology"/>
<dbReference type="GO" id="GO:0005737">
    <property type="term" value="C:cytoplasm"/>
    <property type="evidence" value="ECO:0007669"/>
    <property type="project" value="TreeGrafter"/>
</dbReference>
<dbReference type="SMART" id="SM00493">
    <property type="entry name" value="TOPRIM"/>
    <property type="match status" value="1"/>
</dbReference>
<dbReference type="GO" id="GO:0000428">
    <property type="term" value="C:DNA-directed RNA polymerase complex"/>
    <property type="evidence" value="ECO:0007669"/>
    <property type="project" value="UniProtKB-KW"/>
</dbReference>
<evidence type="ECO:0000256" key="7">
    <source>
        <dbReference type="ARBA" id="ARBA00022771"/>
    </source>
</evidence>
<dbReference type="GO" id="GO:0006269">
    <property type="term" value="P:DNA replication, synthesis of primer"/>
    <property type="evidence" value="ECO:0007669"/>
    <property type="project" value="UniProtKB-UniRule"/>
</dbReference>
<dbReference type="EC" id="2.7.7.101" evidence="12"/>
<dbReference type="InterPro" id="IPR006295">
    <property type="entry name" value="DNA_primase_DnaG"/>
</dbReference>
<keyword evidence="4 12" id="KW-0548">Nucleotidyltransferase</keyword>
<dbReference type="InterPro" id="IPR050219">
    <property type="entry name" value="DnaG_primase"/>
</dbReference>
<dbReference type="Proteomes" id="UP000526408">
    <property type="component" value="Unassembled WGS sequence"/>
</dbReference>
<dbReference type="AlphaFoldDB" id="A0A7X6JXS9"/>
<evidence type="ECO:0000256" key="12">
    <source>
        <dbReference type="HAMAP-Rule" id="MF_00974"/>
    </source>
</evidence>
<dbReference type="PANTHER" id="PTHR30313:SF2">
    <property type="entry name" value="DNA PRIMASE"/>
    <property type="match status" value="1"/>
</dbReference>
<keyword evidence="11 12" id="KW-0804">Transcription</keyword>
<dbReference type="GO" id="GO:0008270">
    <property type="term" value="F:zinc ion binding"/>
    <property type="evidence" value="ECO:0007669"/>
    <property type="project" value="UniProtKB-UniRule"/>
</dbReference>
<evidence type="ECO:0000313" key="15">
    <source>
        <dbReference type="Proteomes" id="UP000526408"/>
    </source>
</evidence>
<dbReference type="CDD" id="cd03364">
    <property type="entry name" value="TOPRIM_DnaG_primases"/>
    <property type="match status" value="1"/>
</dbReference>
<keyword evidence="7 12" id="KW-0863">Zinc-finger</keyword>
<evidence type="ECO:0000256" key="10">
    <source>
        <dbReference type="ARBA" id="ARBA00023125"/>
    </source>
</evidence>
<dbReference type="PANTHER" id="PTHR30313">
    <property type="entry name" value="DNA PRIMASE"/>
    <property type="match status" value="1"/>
</dbReference>
<dbReference type="PROSITE" id="PS50880">
    <property type="entry name" value="TOPRIM"/>
    <property type="match status" value="1"/>
</dbReference>
<dbReference type="Gene3D" id="3.40.1360.10">
    <property type="match status" value="1"/>
</dbReference>
<dbReference type="HAMAP" id="MF_00974">
    <property type="entry name" value="DNA_primase_DnaG"/>
    <property type="match status" value="1"/>
</dbReference>
<sequence>MSLPPGFLDELRNRISIAQVVGRKVMWDQRKSNQAKGDLWAPCPFHQEKTASFHVDDRKGFYYCFGCHAKGDAIGFVQETENVGFMEAIEILAREAGLQMPARDPQAAQQADRNSRLAAANEAAVAHFRLQLKTGAAADARAYLARRGLDAATRDRFEIGYAPARQGVLAALTAKGLKPEDVIEAGLATTPDDGRAPYDAFRDRIMFPIRDARGRCIGFGGRAMAADAQAKYLNTRETPLFDKGRALYNHGPAREAAGKGQPLIVAEGYMDVIALVQAGFGAAVAPLGTAITEDQLRLMWRMADEPIIALDGDKAGLRAAERLVGLALPLLQPGKTLRFCLMPEGMDPDELIKAKGPEAMRAALDAAEPLVRMLWRRETEGQVFDTPERRHALDLRLRQAIGVIGDPGLKRHYGEALADLRRGLFQPQQGWRPRGEGRGRGFGFSEAQAPLAGTRASALGSGALSADDLRVTLILATLCRYPDLVERFETDLDRLAPRHPDHAALADLLLSTPAAHEAEVEAACTAHGLGPALDGLRGMAHLRIAPVLAGPPAPDKAATCLAEEFAKLHAARALEAEMAEALEDLDRAPEEGDTRLVRRLNHAVQRRLTATRPASAETAGAVSEDTAALSKGLRALIEARVWEKKSR</sequence>
<evidence type="ECO:0000256" key="1">
    <source>
        <dbReference type="ARBA" id="ARBA00022478"/>
    </source>
</evidence>
<dbReference type="NCBIfam" id="TIGR01391">
    <property type="entry name" value="dnaG"/>
    <property type="match status" value="1"/>
</dbReference>
<accession>A0A7X6JXS9</accession>
<name>A0A7X6JXS9_9RHOB</name>
<evidence type="ECO:0000256" key="3">
    <source>
        <dbReference type="ARBA" id="ARBA00022679"/>
    </source>
</evidence>
<dbReference type="EMBL" id="JAAZQQ010000001">
    <property type="protein sequence ID" value="NKX43390.1"/>
    <property type="molecule type" value="Genomic_DNA"/>
</dbReference>
<keyword evidence="15" id="KW-1185">Reference proteome</keyword>
<evidence type="ECO:0000256" key="6">
    <source>
        <dbReference type="ARBA" id="ARBA00022723"/>
    </source>
</evidence>
<comment type="function">
    <text evidence="12">RNA polymerase that catalyzes the synthesis of short RNA molecules used as primers for DNA polymerase during DNA replication.</text>
</comment>
<evidence type="ECO:0000256" key="5">
    <source>
        <dbReference type="ARBA" id="ARBA00022705"/>
    </source>
</evidence>
<feature type="zinc finger region" description="CHC2-type" evidence="12">
    <location>
        <begin position="43"/>
        <end position="67"/>
    </location>
</feature>
<comment type="cofactor">
    <cofactor evidence="12">
        <name>Zn(2+)</name>
        <dbReference type="ChEBI" id="CHEBI:29105"/>
    </cofactor>
    <text evidence="12">Binds 1 zinc ion per monomer.</text>
</comment>
<keyword evidence="8 12" id="KW-0862">Zinc</keyword>
<protein>
    <recommendedName>
        <fullName evidence="12">DNA primase</fullName>
        <ecNumber evidence="12">2.7.7.101</ecNumber>
    </recommendedName>
</protein>
<keyword evidence="3 12" id="KW-0808">Transferase</keyword>
<dbReference type="GO" id="GO:0003677">
    <property type="term" value="F:DNA binding"/>
    <property type="evidence" value="ECO:0007669"/>
    <property type="project" value="UniProtKB-KW"/>
</dbReference>
<dbReference type="Pfam" id="PF13662">
    <property type="entry name" value="Toprim_4"/>
    <property type="match status" value="1"/>
</dbReference>
<comment type="catalytic activity">
    <reaction evidence="12">
        <text>ssDNA + n NTP = ssDNA/pppN(pN)n-1 hybrid + (n-1) diphosphate.</text>
        <dbReference type="EC" id="2.7.7.101"/>
    </reaction>
</comment>
<comment type="subunit">
    <text evidence="12">Monomer. Interacts with DnaB.</text>
</comment>
<keyword evidence="2 12" id="KW-0639">Primosome</keyword>
<dbReference type="SUPFAM" id="SSF57783">
    <property type="entry name" value="Zinc beta-ribbon"/>
    <property type="match status" value="1"/>
</dbReference>
<dbReference type="InterPro" id="IPR006171">
    <property type="entry name" value="TOPRIM_dom"/>
</dbReference>
<evidence type="ECO:0000256" key="11">
    <source>
        <dbReference type="ARBA" id="ARBA00023163"/>
    </source>
</evidence>
<dbReference type="InterPro" id="IPR034151">
    <property type="entry name" value="TOPRIM_DnaG_bac"/>
</dbReference>
<keyword evidence="10 12" id="KW-0238">DNA-binding</keyword>
<comment type="similarity">
    <text evidence="12">Belongs to the DnaG primase family.</text>
</comment>
<dbReference type="GO" id="GO:0003899">
    <property type="term" value="F:DNA-directed RNA polymerase activity"/>
    <property type="evidence" value="ECO:0007669"/>
    <property type="project" value="UniProtKB-UniRule"/>
</dbReference>
<dbReference type="InterPro" id="IPR036977">
    <property type="entry name" value="DNA_primase_Znf_CHC2"/>
</dbReference>
<dbReference type="SMART" id="SM00400">
    <property type="entry name" value="ZnF_CHCC"/>
    <property type="match status" value="1"/>
</dbReference>
<dbReference type="Gene3D" id="3.90.980.10">
    <property type="entry name" value="DNA primase, catalytic core, N-terminal domain"/>
    <property type="match status" value="1"/>
</dbReference>
<dbReference type="RefSeq" id="WP_168621760.1">
    <property type="nucleotide sequence ID" value="NZ_JAAZQQ010000001.1"/>
</dbReference>
<feature type="domain" description="Toprim" evidence="13">
    <location>
        <begin position="261"/>
        <end position="343"/>
    </location>
</feature>
<dbReference type="InterPro" id="IPR030846">
    <property type="entry name" value="DnaG_bac"/>
</dbReference>
<dbReference type="Pfam" id="PF01807">
    <property type="entry name" value="Zn_ribbon_DnaG"/>
    <property type="match status" value="1"/>
</dbReference>
<dbReference type="FunFam" id="3.40.1360.10:FF:000002">
    <property type="entry name" value="DNA primase"/>
    <property type="match status" value="1"/>
</dbReference>